<keyword evidence="6 10" id="KW-0472">Membrane</keyword>
<dbReference type="Gene3D" id="1.10.287.70">
    <property type="match status" value="2"/>
</dbReference>
<keyword evidence="4 10" id="KW-1133">Transmembrane helix</keyword>
<keyword evidence="13" id="KW-1185">Reference proteome</keyword>
<evidence type="ECO:0000256" key="10">
    <source>
        <dbReference type="SAM" id="Phobius"/>
    </source>
</evidence>
<dbReference type="InterPro" id="IPR003280">
    <property type="entry name" value="2pore_dom_K_chnl"/>
</dbReference>
<feature type="transmembrane region" description="Helical" evidence="10">
    <location>
        <begin position="235"/>
        <end position="254"/>
    </location>
</feature>
<dbReference type="GO" id="GO:0022841">
    <property type="term" value="F:potassium ion leak channel activity"/>
    <property type="evidence" value="ECO:0007669"/>
    <property type="project" value="TreeGrafter"/>
</dbReference>
<organism evidence="12 13">
    <name type="scientific">Smittium megazygosporum</name>
    <dbReference type="NCBI Taxonomy" id="133381"/>
    <lineage>
        <taxon>Eukaryota</taxon>
        <taxon>Fungi</taxon>
        <taxon>Fungi incertae sedis</taxon>
        <taxon>Zoopagomycota</taxon>
        <taxon>Kickxellomycotina</taxon>
        <taxon>Harpellomycetes</taxon>
        <taxon>Harpellales</taxon>
        <taxon>Legeriomycetaceae</taxon>
        <taxon>Smittium</taxon>
    </lineage>
</organism>
<dbReference type="PRINTS" id="PR01333">
    <property type="entry name" value="2POREKCHANEL"/>
</dbReference>
<evidence type="ECO:0000256" key="5">
    <source>
        <dbReference type="ARBA" id="ARBA00023065"/>
    </source>
</evidence>
<proteinExistence type="inferred from homology"/>
<evidence type="ECO:0000259" key="11">
    <source>
        <dbReference type="Pfam" id="PF07885"/>
    </source>
</evidence>
<feature type="compositionally biased region" description="Low complexity" evidence="9">
    <location>
        <begin position="27"/>
        <end position="40"/>
    </location>
</feature>
<feature type="transmembrane region" description="Helical" evidence="10">
    <location>
        <begin position="182"/>
        <end position="202"/>
    </location>
</feature>
<name>A0A2T9Z8F7_9FUNG</name>
<reference evidence="12 13" key="1">
    <citation type="journal article" date="2018" name="MBio">
        <title>Comparative Genomics Reveals the Core Gene Toolbox for the Fungus-Insect Symbiosis.</title>
        <authorList>
            <person name="Wang Y."/>
            <person name="Stata M."/>
            <person name="Wang W."/>
            <person name="Stajich J.E."/>
            <person name="White M.M."/>
            <person name="Moncalvo J.M."/>
        </authorList>
    </citation>
    <scope>NUCLEOTIDE SEQUENCE [LARGE SCALE GENOMIC DNA]</scope>
    <source>
        <strain evidence="12 13">SC-DP-2</strain>
    </source>
</reference>
<dbReference type="Proteomes" id="UP000245609">
    <property type="component" value="Unassembled WGS sequence"/>
</dbReference>
<feature type="transmembrane region" description="Helical" evidence="10">
    <location>
        <begin position="135"/>
        <end position="158"/>
    </location>
</feature>
<evidence type="ECO:0000256" key="2">
    <source>
        <dbReference type="ARBA" id="ARBA00022448"/>
    </source>
</evidence>
<comment type="similarity">
    <text evidence="8">Belongs to the two pore domain potassium channel (TC 1.A.1.8) family.</text>
</comment>
<dbReference type="GO" id="GO:0030322">
    <property type="term" value="P:stabilization of membrane potential"/>
    <property type="evidence" value="ECO:0007669"/>
    <property type="project" value="TreeGrafter"/>
</dbReference>
<feature type="domain" description="Potassium channel" evidence="11">
    <location>
        <begin position="404"/>
        <end position="473"/>
    </location>
</feature>
<feature type="transmembrane region" description="Helical" evidence="10">
    <location>
        <begin position="422"/>
        <end position="439"/>
    </location>
</feature>
<feature type="region of interest" description="Disordered" evidence="9">
    <location>
        <begin position="1"/>
        <end position="43"/>
    </location>
</feature>
<evidence type="ECO:0000256" key="4">
    <source>
        <dbReference type="ARBA" id="ARBA00022989"/>
    </source>
</evidence>
<feature type="transmembrane region" description="Helical" evidence="10">
    <location>
        <begin position="209"/>
        <end position="229"/>
    </location>
</feature>
<comment type="caution">
    <text evidence="12">The sequence shown here is derived from an EMBL/GenBank/DDBJ whole genome shotgun (WGS) entry which is preliminary data.</text>
</comment>
<sequence>MDQSPTTRKKSDAKVMPSSLNCPSKELNSNSSSNLALSDSHNQAENNSNKEFCAISITDNSNPIEDSDFLYISKKNLQGKEKENLQDIAEKPIYSENIYTSPSLPLYNVPTYDLPFKQEDSRPHLKKAKPRRYHLFIGHLIVFVILSNGMFLNAALFAEKGQEDYYNKDICSDLPLVKAKMLSALVALVIWCLVEAFFLCIVENIQFYMGIYISFVTIATIGFGDHYPLSTSSKIFTFFWFMGGVFSATTYLLYTRDVIVQSISAHYKRQAYRAQKIKTSATRGSENPGFRGIKYRLFLKFDGLFFPRMSTSKESEKNANNHDDDVLVRLAPAGEMYDIPSSSNDSTTKQSYKKSSIVGLEKFDSDSSPNISTVDSDINDEFTYRSLARRMNNRLIFVVVINLFMTCFSSLIFYLLEKPRWGYGNALWFSFIAFTTIGYGDTVLNSQISIIIFNFIILFCVAMFAAMIGLAVDRFELYLNCMMNRNSKKKIHFPEKLLGKVIASRKKGRTFSKKRV</sequence>
<evidence type="ECO:0000313" key="12">
    <source>
        <dbReference type="EMBL" id="PVV00874.1"/>
    </source>
</evidence>
<evidence type="ECO:0000256" key="8">
    <source>
        <dbReference type="RuleBase" id="RU003857"/>
    </source>
</evidence>
<keyword evidence="2 8" id="KW-0813">Transport</keyword>
<dbReference type="GO" id="GO:0015271">
    <property type="term" value="F:outward rectifier potassium channel activity"/>
    <property type="evidence" value="ECO:0007669"/>
    <property type="project" value="TreeGrafter"/>
</dbReference>
<gene>
    <name evidence="12" type="ORF">BB560_004728</name>
</gene>
<dbReference type="InterPro" id="IPR013099">
    <property type="entry name" value="K_chnl_dom"/>
</dbReference>
<evidence type="ECO:0000256" key="6">
    <source>
        <dbReference type="ARBA" id="ARBA00023136"/>
    </source>
</evidence>
<dbReference type="PANTHER" id="PTHR11003:SF345">
    <property type="entry name" value="TWIK FAMILY OF POTASSIUM CHANNELS PROTEIN 18"/>
    <property type="match status" value="1"/>
</dbReference>
<evidence type="ECO:0000256" key="1">
    <source>
        <dbReference type="ARBA" id="ARBA00004141"/>
    </source>
</evidence>
<keyword evidence="5 8" id="KW-0406">Ion transport</keyword>
<dbReference type="OrthoDB" id="297496at2759"/>
<keyword evidence="3 8" id="KW-0812">Transmembrane</keyword>
<dbReference type="AlphaFoldDB" id="A0A2T9Z8F7"/>
<keyword evidence="7 8" id="KW-0407">Ion channel</keyword>
<dbReference type="PANTHER" id="PTHR11003">
    <property type="entry name" value="POTASSIUM CHANNEL, SUBFAMILY K"/>
    <property type="match status" value="1"/>
</dbReference>
<dbReference type="EMBL" id="MBFS01001558">
    <property type="protein sequence ID" value="PVV00874.1"/>
    <property type="molecule type" value="Genomic_DNA"/>
</dbReference>
<feature type="transmembrane region" description="Helical" evidence="10">
    <location>
        <begin position="395"/>
        <end position="416"/>
    </location>
</feature>
<comment type="subcellular location">
    <subcellularLocation>
        <location evidence="1">Membrane</location>
        <topology evidence="1">Multi-pass membrane protein</topology>
    </subcellularLocation>
</comment>
<evidence type="ECO:0000256" key="9">
    <source>
        <dbReference type="SAM" id="MobiDB-lite"/>
    </source>
</evidence>
<feature type="transmembrane region" description="Helical" evidence="10">
    <location>
        <begin position="451"/>
        <end position="472"/>
    </location>
</feature>
<evidence type="ECO:0000256" key="3">
    <source>
        <dbReference type="ARBA" id="ARBA00022692"/>
    </source>
</evidence>
<dbReference type="GO" id="GO:0005886">
    <property type="term" value="C:plasma membrane"/>
    <property type="evidence" value="ECO:0007669"/>
    <property type="project" value="TreeGrafter"/>
</dbReference>
<protein>
    <recommendedName>
        <fullName evidence="11">Potassium channel domain-containing protein</fullName>
    </recommendedName>
</protein>
<evidence type="ECO:0000313" key="13">
    <source>
        <dbReference type="Proteomes" id="UP000245609"/>
    </source>
</evidence>
<dbReference type="Pfam" id="PF07885">
    <property type="entry name" value="Ion_trans_2"/>
    <property type="match status" value="2"/>
</dbReference>
<evidence type="ECO:0000256" key="7">
    <source>
        <dbReference type="ARBA" id="ARBA00023303"/>
    </source>
</evidence>
<dbReference type="SUPFAM" id="SSF81324">
    <property type="entry name" value="Voltage-gated potassium channels"/>
    <property type="match status" value="2"/>
</dbReference>
<feature type="domain" description="Potassium channel" evidence="11">
    <location>
        <begin position="188"/>
        <end position="260"/>
    </location>
</feature>
<accession>A0A2T9Z8F7</accession>